<gene>
    <name evidence="4" type="primary">RMND1</name>
    <name evidence="6" type="synonym">LOC112683912</name>
    <name evidence="4" type="ORF">g.81934</name>
</gene>
<dbReference type="InterPro" id="IPR003734">
    <property type="entry name" value="DUF155"/>
</dbReference>
<evidence type="ECO:0000259" key="3">
    <source>
        <dbReference type="Pfam" id="PF02582"/>
    </source>
</evidence>
<dbReference type="EMBL" id="GGMS01013895">
    <property type="protein sequence ID" value="MBY83098.1"/>
    <property type="molecule type" value="Transcribed_RNA"/>
</dbReference>
<keyword evidence="2" id="KW-0472">Membrane</keyword>
<evidence type="ECO:0000313" key="4">
    <source>
        <dbReference type="EMBL" id="MBY83098.1"/>
    </source>
</evidence>
<accession>A0A2S2QZA7</accession>
<dbReference type="OrthoDB" id="242766at2759"/>
<dbReference type="Pfam" id="PF02582">
    <property type="entry name" value="DUF155"/>
    <property type="match status" value="1"/>
</dbReference>
<keyword evidence="2" id="KW-1133">Transmembrane helix</keyword>
<evidence type="ECO:0000313" key="6">
    <source>
        <dbReference type="RefSeq" id="XP_025410905.1"/>
    </source>
</evidence>
<dbReference type="Proteomes" id="UP000694846">
    <property type="component" value="Unplaced"/>
</dbReference>
<dbReference type="GO" id="GO:0070131">
    <property type="term" value="P:positive regulation of mitochondrial translation"/>
    <property type="evidence" value="ECO:0007669"/>
    <property type="project" value="TreeGrafter"/>
</dbReference>
<proteinExistence type="inferred from homology"/>
<protein>
    <submittedName>
        <fullName evidence="4 6">Required for meiotic nuclear division protein 1</fullName>
    </submittedName>
</protein>
<sequence length="369" mass="42767">MFYFASAVRLRPAVIVTTAIRCVERNLSIGRPFLGGGYLRNLNTCNGSTATIQVKGIKKRTQRRKPISVDDIGQIPGFWRVSAFSTSEEFRLEELHTALLESNMYQPTSLYNGSDDSAEPMPPDVIHAVSKFHVTSEPRHLYFFREGSVVGWNMTDLEVNTLMSFLSEHEIGPYNDDIVQNEKEIMFYTYTEDKRSSIQKGNLHLITKDCGMACDLDRYTFSNAMAHSVKLGTWEAQLEEYIDSVEFVTQDLQHGLPIRITRKEVMKKTGELFGLRHKINLSSDLLDLPDFYWEREQLENFYRSTCNYFSISSRLKTMNLKINHCLELVELLSYNLSDKHHIRLEWMIIVLIMVEVGFEIIHYIELYVK</sequence>
<dbReference type="GO" id="GO:0005739">
    <property type="term" value="C:mitochondrion"/>
    <property type="evidence" value="ECO:0007669"/>
    <property type="project" value="UniProtKB-ARBA"/>
</dbReference>
<reference evidence="4" key="1">
    <citation type="submission" date="2018-04" db="EMBL/GenBank/DDBJ databases">
        <title>Transcriptome assembly of Sipha flava.</title>
        <authorList>
            <person name="Scully E.D."/>
            <person name="Geib S.M."/>
            <person name="Palmer N.A."/>
            <person name="Koch K."/>
            <person name="Bradshaw J."/>
            <person name="Heng-Moss T."/>
            <person name="Sarath G."/>
        </authorList>
    </citation>
    <scope>NUCLEOTIDE SEQUENCE</scope>
</reference>
<organism evidence="4">
    <name type="scientific">Sipha flava</name>
    <name type="common">yellow sugarcane aphid</name>
    <dbReference type="NCBI Taxonomy" id="143950"/>
    <lineage>
        <taxon>Eukaryota</taxon>
        <taxon>Metazoa</taxon>
        <taxon>Ecdysozoa</taxon>
        <taxon>Arthropoda</taxon>
        <taxon>Hexapoda</taxon>
        <taxon>Insecta</taxon>
        <taxon>Pterygota</taxon>
        <taxon>Neoptera</taxon>
        <taxon>Paraneoptera</taxon>
        <taxon>Hemiptera</taxon>
        <taxon>Sternorrhyncha</taxon>
        <taxon>Aphidomorpha</taxon>
        <taxon>Aphidoidea</taxon>
        <taxon>Aphididae</taxon>
        <taxon>Sipha</taxon>
    </lineage>
</organism>
<reference evidence="6" key="2">
    <citation type="submission" date="2025-04" db="UniProtKB">
        <authorList>
            <consortium name="RefSeq"/>
        </authorList>
    </citation>
    <scope>IDENTIFICATION</scope>
    <source>
        <tissue evidence="6">Whole body</tissue>
    </source>
</reference>
<keyword evidence="2" id="KW-0812">Transmembrane</keyword>
<feature type="domain" description="DUF155" evidence="3">
    <location>
        <begin position="142"/>
        <end position="319"/>
    </location>
</feature>
<evidence type="ECO:0000256" key="2">
    <source>
        <dbReference type="SAM" id="Phobius"/>
    </source>
</evidence>
<dbReference type="PANTHER" id="PTHR16255">
    <property type="entry name" value="REQUIRED FOR MEIOTIC NUCLEAR DIVISION PROTEIN 1 HOMOLOG"/>
    <property type="match status" value="1"/>
</dbReference>
<dbReference type="AlphaFoldDB" id="A0A2S2QZA7"/>
<evidence type="ECO:0000256" key="1">
    <source>
        <dbReference type="ARBA" id="ARBA00008306"/>
    </source>
</evidence>
<name>A0A2S2QZA7_9HEMI</name>
<dbReference type="RefSeq" id="XP_025410905.1">
    <property type="nucleotide sequence ID" value="XM_025555120.1"/>
</dbReference>
<dbReference type="PANTHER" id="PTHR16255:SF1">
    <property type="entry name" value="REQUIRED FOR MEIOTIC NUCLEAR DIVISION PROTEIN 1 HOMOLOG"/>
    <property type="match status" value="1"/>
</dbReference>
<comment type="similarity">
    <text evidence="1">Belongs to the RMD1/sif2 family.</text>
</comment>
<dbReference type="InterPro" id="IPR051624">
    <property type="entry name" value="RMD1/Sad1-interacting"/>
</dbReference>
<feature type="transmembrane region" description="Helical" evidence="2">
    <location>
        <begin position="346"/>
        <end position="368"/>
    </location>
</feature>
<keyword evidence="5" id="KW-1185">Reference proteome</keyword>
<evidence type="ECO:0000313" key="5">
    <source>
        <dbReference type="Proteomes" id="UP000694846"/>
    </source>
</evidence>